<comment type="caution">
    <text evidence="4">The sequence shown here is derived from an EMBL/GenBank/DDBJ whole genome shotgun (WGS) entry which is preliminary data.</text>
</comment>
<dbReference type="EC" id="2.8.1.7" evidence="4"/>
<dbReference type="GO" id="GO:0031071">
    <property type="term" value="F:cysteine desulfurase activity"/>
    <property type="evidence" value="ECO:0007669"/>
    <property type="project" value="UniProtKB-EC"/>
</dbReference>
<keyword evidence="4" id="KW-0808">Transferase</keyword>
<keyword evidence="5" id="KW-1185">Reference proteome</keyword>
<organism evidence="4 5">
    <name type="scientific">Peribacillus huizhouensis</name>
    <dbReference type="NCBI Taxonomy" id="1501239"/>
    <lineage>
        <taxon>Bacteria</taxon>
        <taxon>Bacillati</taxon>
        <taxon>Bacillota</taxon>
        <taxon>Bacilli</taxon>
        <taxon>Bacillales</taxon>
        <taxon>Bacillaceae</taxon>
        <taxon>Peribacillus</taxon>
    </lineage>
</organism>
<sequence length="375" mass="41487">MRYFDYAATTPIDSDAQKIWIEASQRYFGNSTSLHDIGTNASGLLDLSRQQLADILGVRKESVVFTSGGTESNILAIETFLASRNRAKNHIMISQTEHASLANYVKKLADETGYEITYLQHLADGRIDLEHLYDNMNEQTCMVIVQHVNSETGVIQPIIEIGQITQERGIFLHVDCVQSFGKFPLQTICALCDSISISSHKVYGPKGVGAVIFPKIGELTPPIPNMTHEAGFRAGTVNVPGIAAFITAANAFVDQQSQEFSRVKTLRDLCLNQLFEHDVDVQVIESSYQSPYILALTCRGLQGQYMMLELNRMGFCISTGSACQIGKQEPSKTMIALGKSEEEAHQLIRISFGKHTTEKDVQNLCQCIIEIITVS</sequence>
<dbReference type="InterPro" id="IPR015421">
    <property type="entry name" value="PyrdxlP-dep_Trfase_major"/>
</dbReference>
<dbReference type="NCBIfam" id="NF002806">
    <property type="entry name" value="PRK02948.1"/>
    <property type="match status" value="1"/>
</dbReference>
<keyword evidence="2" id="KW-0663">Pyridoxal phosphate</keyword>
<dbReference type="SUPFAM" id="SSF53383">
    <property type="entry name" value="PLP-dependent transferases"/>
    <property type="match status" value="1"/>
</dbReference>
<dbReference type="Gene3D" id="1.10.260.50">
    <property type="match status" value="1"/>
</dbReference>
<dbReference type="Gene3D" id="3.40.640.10">
    <property type="entry name" value="Type I PLP-dependent aspartate aminotransferase-like (Major domain)"/>
    <property type="match status" value="1"/>
</dbReference>
<proteinExistence type="predicted"/>
<dbReference type="InterPro" id="IPR016454">
    <property type="entry name" value="Cysteine_dSase"/>
</dbReference>
<dbReference type="Proteomes" id="UP000626697">
    <property type="component" value="Unassembled WGS sequence"/>
</dbReference>
<dbReference type="Gene3D" id="3.90.1150.10">
    <property type="entry name" value="Aspartate Aminotransferase, domain 1"/>
    <property type="match status" value="1"/>
</dbReference>
<dbReference type="InterPro" id="IPR000192">
    <property type="entry name" value="Aminotrans_V_dom"/>
</dbReference>
<dbReference type="PIRSF" id="PIRSF005572">
    <property type="entry name" value="NifS"/>
    <property type="match status" value="1"/>
</dbReference>
<name>A0ABR6CL33_9BACI</name>
<evidence type="ECO:0000313" key="5">
    <source>
        <dbReference type="Proteomes" id="UP000626697"/>
    </source>
</evidence>
<evidence type="ECO:0000256" key="2">
    <source>
        <dbReference type="ARBA" id="ARBA00022898"/>
    </source>
</evidence>
<dbReference type="EMBL" id="JACJHX010000002">
    <property type="protein sequence ID" value="MBA9025713.1"/>
    <property type="molecule type" value="Genomic_DNA"/>
</dbReference>
<dbReference type="InterPro" id="IPR015422">
    <property type="entry name" value="PyrdxlP-dep_Trfase_small"/>
</dbReference>
<accession>A0ABR6CL33</accession>
<protein>
    <submittedName>
        <fullName evidence="4">Cysteine desulfurase</fullName>
        <ecNumber evidence="4">2.8.1.7</ecNumber>
    </submittedName>
</protein>
<reference evidence="4 5" key="1">
    <citation type="submission" date="2020-08" db="EMBL/GenBank/DDBJ databases">
        <title>Genomic Encyclopedia of Type Strains, Phase IV (KMG-IV): sequencing the most valuable type-strain genomes for metagenomic binning, comparative biology and taxonomic classification.</title>
        <authorList>
            <person name="Goeker M."/>
        </authorList>
    </citation>
    <scope>NUCLEOTIDE SEQUENCE [LARGE SCALE GENOMIC DNA]</scope>
    <source>
        <strain evidence="4 5">DSM 105481</strain>
    </source>
</reference>
<dbReference type="PANTHER" id="PTHR11601:SF36">
    <property type="entry name" value="CYSTEINE DESULFURASE NIFS-RELATED"/>
    <property type="match status" value="1"/>
</dbReference>
<evidence type="ECO:0000313" key="4">
    <source>
        <dbReference type="EMBL" id="MBA9025713.1"/>
    </source>
</evidence>
<dbReference type="PANTHER" id="PTHR11601">
    <property type="entry name" value="CYSTEINE DESULFURYLASE FAMILY MEMBER"/>
    <property type="match status" value="1"/>
</dbReference>
<feature type="domain" description="Aminotransferase class V" evidence="3">
    <location>
        <begin position="3"/>
        <end position="364"/>
    </location>
</feature>
<evidence type="ECO:0000259" key="3">
    <source>
        <dbReference type="Pfam" id="PF00266"/>
    </source>
</evidence>
<dbReference type="RefSeq" id="WP_182501763.1">
    <property type="nucleotide sequence ID" value="NZ_JACJHX010000002.1"/>
</dbReference>
<gene>
    <name evidence="4" type="ORF">HNP81_000996</name>
</gene>
<dbReference type="InterPro" id="IPR015424">
    <property type="entry name" value="PyrdxlP-dep_Trfase"/>
</dbReference>
<evidence type="ECO:0000256" key="1">
    <source>
        <dbReference type="ARBA" id="ARBA00001933"/>
    </source>
</evidence>
<comment type="cofactor">
    <cofactor evidence="1">
        <name>pyridoxal 5'-phosphate</name>
        <dbReference type="ChEBI" id="CHEBI:597326"/>
    </cofactor>
</comment>
<dbReference type="Pfam" id="PF00266">
    <property type="entry name" value="Aminotran_5"/>
    <property type="match status" value="1"/>
</dbReference>